<feature type="transmembrane region" description="Helical" evidence="11">
    <location>
        <begin position="87"/>
        <end position="107"/>
    </location>
</feature>
<dbReference type="InterPro" id="IPR011527">
    <property type="entry name" value="ABC1_TM_dom"/>
</dbReference>
<keyword evidence="15" id="KW-1185">Reference proteome</keyword>
<keyword evidence="6" id="KW-0547">Nucleotide-binding</keyword>
<reference evidence="14" key="2">
    <citation type="submission" date="2018-05" db="EMBL/GenBank/DDBJ databases">
        <title>OpunRS2 (Oryza punctata Reference Sequence Version 2).</title>
        <authorList>
            <person name="Zhang J."/>
            <person name="Kudrna D."/>
            <person name="Lee S."/>
            <person name="Talag J."/>
            <person name="Welchert J."/>
            <person name="Wing R.A."/>
        </authorList>
    </citation>
    <scope>NUCLEOTIDE SEQUENCE [LARGE SCALE GENOMIC DNA]</scope>
</reference>
<dbReference type="PROSITE" id="PS50929">
    <property type="entry name" value="ABC_TM1F"/>
    <property type="match status" value="2"/>
</dbReference>
<proteinExistence type="inferred from homology"/>
<evidence type="ECO:0000256" key="4">
    <source>
        <dbReference type="ARBA" id="ARBA00022692"/>
    </source>
</evidence>
<dbReference type="PANTHER" id="PTHR43394">
    <property type="entry name" value="ATP-DEPENDENT PERMEASE MDL1, MITOCHONDRIAL"/>
    <property type="match status" value="1"/>
</dbReference>
<dbReference type="GO" id="GO:0005524">
    <property type="term" value="F:ATP binding"/>
    <property type="evidence" value="ECO:0007669"/>
    <property type="project" value="UniProtKB-KW"/>
</dbReference>
<dbReference type="GO" id="GO:0005743">
    <property type="term" value="C:mitochondrial inner membrane"/>
    <property type="evidence" value="ECO:0007669"/>
    <property type="project" value="TreeGrafter"/>
</dbReference>
<evidence type="ECO:0008006" key="16">
    <source>
        <dbReference type="Google" id="ProtNLM"/>
    </source>
</evidence>
<name>A0A0E0JZ71_ORYPU</name>
<dbReference type="InterPro" id="IPR003439">
    <property type="entry name" value="ABC_transporter-like_ATP-bd"/>
</dbReference>
<dbReference type="GO" id="GO:0016887">
    <property type="term" value="F:ATP hydrolysis activity"/>
    <property type="evidence" value="ECO:0007669"/>
    <property type="project" value="InterPro"/>
</dbReference>
<dbReference type="FunFam" id="1.20.1560.10:FF:000009">
    <property type="entry name" value="ABC transporter B family member 1"/>
    <property type="match status" value="1"/>
</dbReference>
<evidence type="ECO:0000256" key="6">
    <source>
        <dbReference type="ARBA" id="ARBA00022741"/>
    </source>
</evidence>
<dbReference type="SMART" id="SM00382">
    <property type="entry name" value="AAA"/>
    <property type="match status" value="2"/>
</dbReference>
<dbReference type="GO" id="GO:0015421">
    <property type="term" value="F:ABC-type oligopeptide transporter activity"/>
    <property type="evidence" value="ECO:0007669"/>
    <property type="project" value="TreeGrafter"/>
</dbReference>
<dbReference type="SUPFAM" id="SSF90123">
    <property type="entry name" value="ABC transporter transmembrane region"/>
    <property type="match status" value="2"/>
</dbReference>
<dbReference type="Gene3D" id="1.20.1560.10">
    <property type="entry name" value="ABC transporter type 1, transmembrane domain"/>
    <property type="match status" value="2"/>
</dbReference>
<dbReference type="FunFam" id="1.20.1560.10:FF:000044">
    <property type="entry name" value="ABC transporter B family member 9"/>
    <property type="match status" value="1"/>
</dbReference>
<feature type="domain" description="ABC transmembrane type-1" evidence="13">
    <location>
        <begin position="41"/>
        <end position="327"/>
    </location>
</feature>
<protein>
    <recommendedName>
        <fullName evidence="16">MDR-like ABC transporter</fullName>
    </recommendedName>
</protein>
<dbReference type="PROSITE" id="PS50893">
    <property type="entry name" value="ABC_TRANSPORTER_2"/>
    <property type="match status" value="2"/>
</dbReference>
<keyword evidence="4 11" id="KW-0812">Transmembrane</keyword>
<dbReference type="InterPro" id="IPR039421">
    <property type="entry name" value="Type_1_exporter"/>
</dbReference>
<dbReference type="InterPro" id="IPR017871">
    <property type="entry name" value="ABC_transporter-like_CS"/>
</dbReference>
<accession>A0A0E0JZ71</accession>
<evidence type="ECO:0000256" key="7">
    <source>
        <dbReference type="ARBA" id="ARBA00022840"/>
    </source>
</evidence>
<feature type="transmembrane region" description="Helical" evidence="11">
    <location>
        <begin position="853"/>
        <end position="870"/>
    </location>
</feature>
<keyword evidence="5" id="KW-0677">Repeat</keyword>
<evidence type="ECO:0000256" key="5">
    <source>
        <dbReference type="ARBA" id="ARBA00022737"/>
    </source>
</evidence>
<dbReference type="FunFam" id="3.40.50.300:FF:000066">
    <property type="entry name" value="ABC transporter B family member 1"/>
    <property type="match status" value="2"/>
</dbReference>
<dbReference type="SUPFAM" id="SSF52540">
    <property type="entry name" value="P-loop containing nucleoside triphosphate hydrolases"/>
    <property type="match status" value="2"/>
</dbReference>
<keyword evidence="8 11" id="KW-1133">Transmembrane helix</keyword>
<dbReference type="InterPro" id="IPR036640">
    <property type="entry name" value="ABC1_TM_sf"/>
</dbReference>
<dbReference type="InterPro" id="IPR027417">
    <property type="entry name" value="P-loop_NTPase"/>
</dbReference>
<dbReference type="OMA" id="IMSGAMA"/>
<keyword evidence="3" id="KW-0813">Transport</keyword>
<feature type="domain" description="ABC transmembrane type-1" evidence="13">
    <location>
        <begin position="710"/>
        <end position="996"/>
    </location>
</feature>
<dbReference type="HOGENOM" id="CLU_000604_17_2_1"/>
<dbReference type="GO" id="GO:0090374">
    <property type="term" value="P:oligopeptide export from mitochondrion"/>
    <property type="evidence" value="ECO:0007669"/>
    <property type="project" value="TreeGrafter"/>
</dbReference>
<dbReference type="GO" id="GO:0010328">
    <property type="term" value="F:auxin influx transmembrane transporter activity"/>
    <property type="evidence" value="ECO:0007669"/>
    <property type="project" value="UniProtKB-ARBA"/>
</dbReference>
<feature type="transmembrane region" description="Helical" evidence="11">
    <location>
        <begin position="754"/>
        <end position="776"/>
    </location>
</feature>
<feature type="transmembrane region" description="Helical" evidence="11">
    <location>
        <begin position="35"/>
        <end position="61"/>
    </location>
</feature>
<feature type="transmembrane region" description="Helical" evidence="11">
    <location>
        <begin position="298"/>
        <end position="316"/>
    </location>
</feature>
<dbReference type="Pfam" id="PF00005">
    <property type="entry name" value="ABC_tran"/>
    <property type="match status" value="2"/>
</dbReference>
<dbReference type="InterPro" id="IPR003593">
    <property type="entry name" value="AAA+_ATPase"/>
</dbReference>
<dbReference type="CDD" id="cd18578">
    <property type="entry name" value="ABC_6TM_Pgp_ABCB1_D2_like"/>
    <property type="match status" value="1"/>
</dbReference>
<sequence length="1274" mass="137160">MAGGGGGGGGGDGGAGGGGAKRVPMRRLFAFADRLDAALMAVGGVAAVANGVAMPFLAFLIGELVDAFGAADRAHVVHVVSKISLRFAYVAICSGIAGFLQVSCWMVTGERQAARIRGLYLEAILRQDITFFDLETSTGEVTERMSSDTVLIQDAIGEKVGKFLQLLSTFLGGFIIAFARGWLLSLVMLSSIPPVALAAAAMSIAISKLANRSQLAYAEAGKLVEQTIGSIRTVVSFTGERRATDKYNEFLKISYRSAVHQGAAMGLGIGSVLLIVFCSYGLAVWYGAKLIIEKGYTGGYIINVLMAIMSGAMALGQSSPCLNAFASGQIAAYKMFATIHREPEIDASDRSGLVLENFVGDVEFKDVHFSYPARPEQLIFTGFSISIPSGMTMALVGESGSGKSTVISLVERFYDPQSGEVLLDGVNMKLLNLGRIRQKIGLVSQEPILFTTTIRENIEYGKKDASEEEIRRAIVLANAAKFIDKLPNGLDTMVGEHGTQLSGGQKQRIAIARAILKDPRILLLDEATSALDAESEHVVQDALNNIMVNRTTIIVAHRLSTVRNADTISVLHRGQLVEQGPHAELIKDSNGAYYQLLQLQEVNARRNGTFEPDPNRLSDAANRLSDATNRLSDAANRLSDAGNSVSRHSIRKLSFERSMSRHSSLGGSRRNSQTYALTEDEIEVCDDTKSGKNVLKRLLHLHKPETAILLLGCIAASANGAILPVFGLLLSSAINTFYEPPHKLRKDSVFWAEIYVILGVVSIFIIPVQHTLFNMAGGKLIERIRSLSFSRIVYQDIGWFDDPLNSSGAIGARLSADAASIKSIAGDVLSLIVQSISTALVGIVIAMIANWKLAFIVLCFVPCVIAQSYAQSRLMRGFGADAKEMYEQASTIASDAISNIRTVTSFCVGEKIIESYRNKCKGPVKKGVRQGAISGVGYGFSFALLFCFYAVSFYVGARFVHNGTADVGEVFKVFFALTMMAVGVSQSSSLARDFSKVQDAAASIFRIIDRKSKIDASSDDGMAPEKIEGNIEFQHVSFKYPARTDVQIFTNLCLRIPSGKTVALVGESGSGKSTVIALIERFYDPDSGAIFLDGMNLKTLKLTWLRQQIGLVGQEPVLFNDTIRANIAYGKQDQVSEEEIIAVAEAANAHRFISSLPHGYDTSVGERGVQLSGGQKQRIAIARAILKDPKVLLLDEATSALDSESERIVQEALDRVMVGRTTVIVAHRLSTITGADKIAVIKNGVVAEEGRHERLLRLPGGAYASLVALQSSSS</sequence>
<evidence type="ECO:0000256" key="11">
    <source>
        <dbReference type="SAM" id="Phobius"/>
    </source>
</evidence>
<evidence type="ECO:0000256" key="1">
    <source>
        <dbReference type="ARBA" id="ARBA00004651"/>
    </source>
</evidence>
<dbReference type="GO" id="GO:0010329">
    <property type="term" value="F:auxin efflux transmembrane transporter activity"/>
    <property type="evidence" value="ECO:0007669"/>
    <property type="project" value="UniProtKB-ARBA"/>
</dbReference>
<dbReference type="PANTHER" id="PTHR43394:SF16">
    <property type="entry name" value="ABC TRANSPORTER B FAMILY MEMBER 4-LIKE ISOFORM X1"/>
    <property type="match status" value="1"/>
</dbReference>
<dbReference type="CDD" id="cd18577">
    <property type="entry name" value="ABC_6TM_Pgp_ABCB1_D1_like"/>
    <property type="match status" value="1"/>
</dbReference>
<comment type="subcellular location">
    <subcellularLocation>
        <location evidence="1">Cell membrane</location>
        <topology evidence="1">Multi-pass membrane protein</topology>
    </subcellularLocation>
</comment>
<dbReference type="PROSITE" id="PS00211">
    <property type="entry name" value="ABC_TRANSPORTER_1"/>
    <property type="match status" value="2"/>
</dbReference>
<keyword evidence="9 11" id="KW-0472">Membrane</keyword>
<keyword evidence="7" id="KW-0067">ATP-binding</keyword>
<dbReference type="Pfam" id="PF00664">
    <property type="entry name" value="ABC_membrane"/>
    <property type="match status" value="2"/>
</dbReference>
<feature type="transmembrane region" description="Helical" evidence="11">
    <location>
        <begin position="935"/>
        <end position="955"/>
    </location>
</feature>
<feature type="domain" description="ABC transporter" evidence="12">
    <location>
        <begin position="1031"/>
        <end position="1268"/>
    </location>
</feature>
<dbReference type="GO" id="GO:0005886">
    <property type="term" value="C:plasma membrane"/>
    <property type="evidence" value="ECO:0007669"/>
    <property type="project" value="UniProtKB-SubCell"/>
</dbReference>
<keyword evidence="10" id="KW-0325">Glycoprotein</keyword>
<dbReference type="EnsemblPlants" id="OPUNC02G13030.1">
    <property type="protein sequence ID" value="OPUNC02G13030.1"/>
    <property type="gene ID" value="OPUNC02G13030"/>
</dbReference>
<evidence type="ECO:0000259" key="13">
    <source>
        <dbReference type="PROSITE" id="PS50929"/>
    </source>
</evidence>
<evidence type="ECO:0000256" key="10">
    <source>
        <dbReference type="ARBA" id="ARBA00023180"/>
    </source>
</evidence>
<evidence type="ECO:0000256" key="9">
    <source>
        <dbReference type="ARBA" id="ARBA00023136"/>
    </source>
</evidence>
<dbReference type="CDD" id="cd03249">
    <property type="entry name" value="ABC_MTABC3_MDL1_MDL2"/>
    <property type="match status" value="2"/>
</dbReference>
<feature type="transmembrane region" description="Helical" evidence="11">
    <location>
        <begin position="262"/>
        <end position="286"/>
    </location>
</feature>
<feature type="transmembrane region" description="Helical" evidence="11">
    <location>
        <begin position="707"/>
        <end position="734"/>
    </location>
</feature>
<reference evidence="14" key="1">
    <citation type="submission" date="2015-04" db="UniProtKB">
        <authorList>
            <consortium name="EnsemblPlants"/>
        </authorList>
    </citation>
    <scope>IDENTIFICATION</scope>
</reference>
<evidence type="ECO:0000313" key="15">
    <source>
        <dbReference type="Proteomes" id="UP000026962"/>
    </source>
</evidence>
<dbReference type="Gramene" id="OPUNC02G13030.1">
    <property type="protein sequence ID" value="OPUNC02G13030.1"/>
    <property type="gene ID" value="OPUNC02G13030"/>
</dbReference>
<comment type="similarity">
    <text evidence="2">Belongs to the ABC transporter superfamily. ABCB family. Multidrug resistance exporter (TC 3.A.1.201) subfamily.</text>
</comment>
<dbReference type="eggNOG" id="KOG0055">
    <property type="taxonomic scope" value="Eukaryota"/>
</dbReference>
<evidence type="ECO:0000259" key="12">
    <source>
        <dbReference type="PROSITE" id="PS50893"/>
    </source>
</evidence>
<dbReference type="Gene3D" id="3.40.50.300">
    <property type="entry name" value="P-loop containing nucleotide triphosphate hydrolases"/>
    <property type="match status" value="2"/>
</dbReference>
<dbReference type="STRING" id="4537.A0A0E0JZ71"/>
<feature type="domain" description="ABC transporter" evidence="12">
    <location>
        <begin position="362"/>
        <end position="598"/>
    </location>
</feature>
<evidence type="ECO:0000256" key="2">
    <source>
        <dbReference type="ARBA" id="ARBA00007577"/>
    </source>
</evidence>
<evidence type="ECO:0000313" key="14">
    <source>
        <dbReference type="EnsemblPlants" id="OPUNC02G13030.1"/>
    </source>
</evidence>
<dbReference type="Proteomes" id="UP000026962">
    <property type="component" value="Chromosome 2"/>
</dbReference>
<evidence type="ECO:0000256" key="3">
    <source>
        <dbReference type="ARBA" id="ARBA00022448"/>
    </source>
</evidence>
<organism evidence="14">
    <name type="scientific">Oryza punctata</name>
    <name type="common">Red rice</name>
    <dbReference type="NCBI Taxonomy" id="4537"/>
    <lineage>
        <taxon>Eukaryota</taxon>
        <taxon>Viridiplantae</taxon>
        <taxon>Streptophyta</taxon>
        <taxon>Embryophyta</taxon>
        <taxon>Tracheophyta</taxon>
        <taxon>Spermatophyta</taxon>
        <taxon>Magnoliopsida</taxon>
        <taxon>Liliopsida</taxon>
        <taxon>Poales</taxon>
        <taxon>Poaceae</taxon>
        <taxon>BOP clade</taxon>
        <taxon>Oryzoideae</taxon>
        <taxon>Oryzeae</taxon>
        <taxon>Oryzinae</taxon>
        <taxon>Oryza</taxon>
    </lineage>
</organism>
<evidence type="ECO:0000256" key="8">
    <source>
        <dbReference type="ARBA" id="ARBA00022989"/>
    </source>
</evidence>
<dbReference type="AlphaFoldDB" id="A0A0E0JZ71"/>